<evidence type="ECO:0000313" key="9">
    <source>
        <dbReference type="Proteomes" id="UP000186002"/>
    </source>
</evidence>
<dbReference type="EMBL" id="FRBW01000002">
    <property type="protein sequence ID" value="SHM40689.1"/>
    <property type="molecule type" value="Genomic_DNA"/>
</dbReference>
<dbReference type="Proteomes" id="UP000186002">
    <property type="component" value="Unassembled WGS sequence"/>
</dbReference>
<organism evidence="8 9">
    <name type="scientific">Roseibium suaedae</name>
    <dbReference type="NCBI Taxonomy" id="735517"/>
    <lineage>
        <taxon>Bacteria</taxon>
        <taxon>Pseudomonadati</taxon>
        <taxon>Pseudomonadota</taxon>
        <taxon>Alphaproteobacteria</taxon>
        <taxon>Hyphomicrobiales</taxon>
        <taxon>Stappiaceae</taxon>
        <taxon>Roseibium</taxon>
    </lineage>
</organism>
<dbReference type="STRING" id="735517.SAMN05444272_2548"/>
<dbReference type="InterPro" id="IPR023845">
    <property type="entry name" value="DUF3817_TM"/>
</dbReference>
<keyword evidence="3 6" id="KW-0812">Transmembrane</keyword>
<keyword evidence="2" id="KW-1003">Cell membrane</keyword>
<name>A0A1M7IJ43_9HYPH</name>
<dbReference type="RefSeq" id="WP_073013544.1">
    <property type="nucleotide sequence ID" value="NZ_FRBW01000002.1"/>
</dbReference>
<evidence type="ECO:0000256" key="6">
    <source>
        <dbReference type="SAM" id="Phobius"/>
    </source>
</evidence>
<evidence type="ECO:0000256" key="2">
    <source>
        <dbReference type="ARBA" id="ARBA00022475"/>
    </source>
</evidence>
<dbReference type="NCBIfam" id="TIGR03954">
    <property type="entry name" value="integ_memb_HG"/>
    <property type="match status" value="1"/>
</dbReference>
<evidence type="ECO:0000313" key="8">
    <source>
        <dbReference type="EMBL" id="SHM40689.1"/>
    </source>
</evidence>
<feature type="transmembrane region" description="Helical" evidence="6">
    <location>
        <begin position="20"/>
        <end position="44"/>
    </location>
</feature>
<accession>A0A1M7IJ43</accession>
<evidence type="ECO:0000256" key="5">
    <source>
        <dbReference type="ARBA" id="ARBA00023136"/>
    </source>
</evidence>
<dbReference type="AlphaFoldDB" id="A0A1M7IJ43"/>
<feature type="domain" description="DUF3817" evidence="7">
    <location>
        <begin position="21"/>
        <end position="106"/>
    </location>
</feature>
<evidence type="ECO:0000256" key="3">
    <source>
        <dbReference type="ARBA" id="ARBA00022692"/>
    </source>
</evidence>
<feature type="transmembrane region" description="Helical" evidence="6">
    <location>
        <begin position="85"/>
        <end position="106"/>
    </location>
</feature>
<keyword evidence="4 6" id="KW-1133">Transmembrane helix</keyword>
<evidence type="ECO:0000256" key="1">
    <source>
        <dbReference type="ARBA" id="ARBA00004651"/>
    </source>
</evidence>
<dbReference type="GO" id="GO:0005886">
    <property type="term" value="C:plasma membrane"/>
    <property type="evidence" value="ECO:0007669"/>
    <property type="project" value="UniProtKB-SubCell"/>
</dbReference>
<dbReference type="PANTHER" id="PTHR40077">
    <property type="entry name" value="MEMBRANE PROTEIN-RELATED"/>
    <property type="match status" value="1"/>
</dbReference>
<dbReference type="PANTHER" id="PTHR40077:SF1">
    <property type="entry name" value="MEMBRANE PROTEIN"/>
    <property type="match status" value="1"/>
</dbReference>
<dbReference type="Pfam" id="PF12823">
    <property type="entry name" value="DUF3817"/>
    <property type="match status" value="1"/>
</dbReference>
<keyword evidence="5 6" id="KW-0472">Membrane</keyword>
<dbReference type="OrthoDB" id="1121311at2"/>
<keyword evidence="9" id="KW-1185">Reference proteome</keyword>
<evidence type="ECO:0000259" key="7">
    <source>
        <dbReference type="Pfam" id="PF12823"/>
    </source>
</evidence>
<evidence type="ECO:0000256" key="4">
    <source>
        <dbReference type="ARBA" id="ARBA00022989"/>
    </source>
</evidence>
<comment type="subcellular location">
    <subcellularLocation>
        <location evidence="1">Cell membrane</location>
        <topology evidence="1">Multi-pass membrane protein</topology>
    </subcellularLocation>
</comment>
<sequence>MTGQELAQEAREPNGERSPIKWLVAASLFEAVTLALLVCVAVPLKHAAGFEIATKIMGPVHGLAFLIYLWTVFNTVSDGSWKASAIARLVLSAFVPFAGFLTPRFIRHQRGALGRR</sequence>
<feature type="transmembrane region" description="Helical" evidence="6">
    <location>
        <begin position="56"/>
        <end position="73"/>
    </location>
</feature>
<proteinExistence type="predicted"/>
<gene>
    <name evidence="8" type="ORF">SAMN05444272_2548</name>
</gene>
<reference evidence="8 9" key="1">
    <citation type="submission" date="2016-11" db="EMBL/GenBank/DDBJ databases">
        <authorList>
            <person name="Jaros S."/>
            <person name="Januszkiewicz K."/>
            <person name="Wedrychowicz H."/>
        </authorList>
    </citation>
    <scope>NUCLEOTIDE SEQUENCE [LARGE SCALE GENOMIC DNA]</scope>
    <source>
        <strain evidence="8 9">DSM 22153</strain>
    </source>
</reference>
<protein>
    <submittedName>
        <fullName evidence="8">Integral membrane protein</fullName>
    </submittedName>
</protein>